<gene>
    <name evidence="4" type="ORF">ACFPJ5_08010</name>
</gene>
<proteinExistence type="predicted"/>
<dbReference type="Proteomes" id="UP001596201">
    <property type="component" value="Unassembled WGS sequence"/>
</dbReference>
<dbReference type="Pfam" id="PF00092">
    <property type="entry name" value="VWA"/>
    <property type="match status" value="1"/>
</dbReference>
<evidence type="ECO:0000259" key="3">
    <source>
        <dbReference type="PROSITE" id="PS50234"/>
    </source>
</evidence>
<dbReference type="CDD" id="cd00198">
    <property type="entry name" value="vWFA"/>
    <property type="match status" value="1"/>
</dbReference>
<feature type="region of interest" description="Disordered" evidence="1">
    <location>
        <begin position="307"/>
        <end position="326"/>
    </location>
</feature>
<keyword evidence="2" id="KW-1133">Transmembrane helix</keyword>
<dbReference type="RefSeq" id="WP_227227783.1">
    <property type="nucleotide sequence ID" value="NZ_JAJCVJ010000001.1"/>
</dbReference>
<evidence type="ECO:0000256" key="1">
    <source>
        <dbReference type="SAM" id="MobiDB-lite"/>
    </source>
</evidence>
<evidence type="ECO:0000313" key="5">
    <source>
        <dbReference type="Proteomes" id="UP001596201"/>
    </source>
</evidence>
<keyword evidence="2" id="KW-0812">Transmembrane</keyword>
<evidence type="ECO:0000256" key="2">
    <source>
        <dbReference type="SAM" id="Phobius"/>
    </source>
</evidence>
<feature type="transmembrane region" description="Helical" evidence="2">
    <location>
        <begin position="12"/>
        <end position="35"/>
    </location>
</feature>
<protein>
    <submittedName>
        <fullName evidence="4">VWA domain-containing protein</fullName>
    </submittedName>
</protein>
<dbReference type="Gene3D" id="3.40.50.410">
    <property type="entry name" value="von Willebrand factor, type A domain"/>
    <property type="match status" value="1"/>
</dbReference>
<dbReference type="InterPro" id="IPR002035">
    <property type="entry name" value="VWF_A"/>
</dbReference>
<keyword evidence="5" id="KW-1185">Reference proteome</keyword>
<dbReference type="InterPro" id="IPR023833">
    <property type="entry name" value="Signal_pept_SipW-depend-type"/>
</dbReference>
<dbReference type="PROSITE" id="PS50234">
    <property type="entry name" value="VWFA"/>
    <property type="match status" value="1"/>
</dbReference>
<dbReference type="AlphaFoldDB" id="A0ABD5RA28"/>
<dbReference type="PROSITE" id="PS51318">
    <property type="entry name" value="TAT"/>
    <property type="match status" value="1"/>
</dbReference>
<dbReference type="InterPro" id="IPR036465">
    <property type="entry name" value="vWFA_dom_sf"/>
</dbReference>
<sequence>MTHEPYTVSRRSVLAGLGTIGIASAGAGLGTTAFFSDDEQVSASLEAGRLDLKLDYRATYVPGNRATPFDSVGVIPDTDLDGDGSDDRYLLAQVPDLRYDSGELAGRPLSEQDWGDAVKPLGCDDASFVDGEEGVMFALDDVKPKDEGEFTISLHHCDNPAYLWLRGEATAEDENVAYEPELTAGDDEGAVGELADYLYVEAFYDTDCDNRKDPDRAVDIALAIDVSGSMLYPQHGGLVADPDGDTPNNRPDALRTGTADARYTDDTYKIDLVEDAASDFAQRVFATTLDAQLGVVFFGTADSADDFVPGDSSTSRPAVRSSALSDDASAVGTTLSDLRYEVAGPGRTGTDLPVGIATAQSLLDAGRADAEKVMIVLGDGGQDGTSGAVGEADAAKAAGTRVVTIAFGANANEGLLRRLASEPKEENFYDVRADLDALEAAVGDAFTSIVLDLVGDVRFFRGSLSAFLAVVGSGVPFDPVGVLDPEADGPVCVDPGTNCIAVDWYLPCLPEEFATLVSDADVPDADEDGVVTLADELAAKGLPFETDDSINVVQTDSVAFRMAFAAVQCRHNMDNANPFVQAA</sequence>
<comment type="caution">
    <text evidence="4">The sequence shown here is derived from an EMBL/GenBank/DDBJ whole genome shotgun (WGS) entry which is preliminary data.</text>
</comment>
<dbReference type="SMART" id="SM00327">
    <property type="entry name" value="VWA"/>
    <property type="match status" value="1"/>
</dbReference>
<accession>A0ABD5RA28</accession>
<dbReference type="SUPFAM" id="SSF53300">
    <property type="entry name" value="vWA-like"/>
    <property type="match status" value="1"/>
</dbReference>
<keyword evidence="2" id="KW-0472">Membrane</keyword>
<dbReference type="InterPro" id="IPR006311">
    <property type="entry name" value="TAT_signal"/>
</dbReference>
<evidence type="ECO:0000313" key="4">
    <source>
        <dbReference type="EMBL" id="MFC5366883.1"/>
    </source>
</evidence>
<feature type="domain" description="VWFA" evidence="3">
    <location>
        <begin position="219"/>
        <end position="449"/>
    </location>
</feature>
<reference evidence="4 5" key="1">
    <citation type="journal article" date="2019" name="Int. J. Syst. Evol. Microbiol.">
        <title>The Global Catalogue of Microorganisms (GCM) 10K type strain sequencing project: providing services to taxonomists for standard genome sequencing and annotation.</title>
        <authorList>
            <consortium name="The Broad Institute Genomics Platform"/>
            <consortium name="The Broad Institute Genome Sequencing Center for Infectious Disease"/>
            <person name="Wu L."/>
            <person name="Ma J."/>
        </authorList>
    </citation>
    <scope>NUCLEOTIDE SEQUENCE [LARGE SCALE GENOMIC DNA]</scope>
    <source>
        <strain evidence="4 5">CGMCC 1.12237</strain>
    </source>
</reference>
<dbReference type="NCBIfam" id="TIGR04088">
    <property type="entry name" value="cognate_SipW"/>
    <property type="match status" value="1"/>
</dbReference>
<name>A0ABD5RA28_9EURY</name>
<organism evidence="4 5">
    <name type="scientific">Salinirubrum litoreum</name>
    <dbReference type="NCBI Taxonomy" id="1126234"/>
    <lineage>
        <taxon>Archaea</taxon>
        <taxon>Methanobacteriati</taxon>
        <taxon>Methanobacteriota</taxon>
        <taxon>Stenosarchaea group</taxon>
        <taxon>Halobacteria</taxon>
        <taxon>Halobacteriales</taxon>
        <taxon>Haloferacaceae</taxon>
        <taxon>Salinirubrum</taxon>
    </lineage>
</organism>
<dbReference type="EMBL" id="JBHSKX010000001">
    <property type="protein sequence ID" value="MFC5366883.1"/>
    <property type="molecule type" value="Genomic_DNA"/>
</dbReference>